<dbReference type="AlphaFoldDB" id="A0A9P8TJC0"/>
<sequence>MINPIPSNAKMAVPMKTENSDLLMINLHESLTPFSINSHDEKNRTIIKPANIKMLAKKDVKDNFETFLTNDNGMNNKHWKT</sequence>
<reference evidence="1" key="1">
    <citation type="journal article" date="2021" name="Open Biol.">
        <title>Shared evolutionary footprints suggest mitochondrial oxidative damage underlies multiple complex I losses in fungi.</title>
        <authorList>
            <person name="Schikora-Tamarit M.A."/>
            <person name="Marcet-Houben M."/>
            <person name="Nosek J."/>
            <person name="Gabaldon T."/>
        </authorList>
    </citation>
    <scope>NUCLEOTIDE SEQUENCE</scope>
    <source>
        <strain evidence="1">CBS6341</strain>
    </source>
</reference>
<organism evidence="1 2">
    <name type="scientific">Wickerhamomyces mucosus</name>
    <dbReference type="NCBI Taxonomy" id="1378264"/>
    <lineage>
        <taxon>Eukaryota</taxon>
        <taxon>Fungi</taxon>
        <taxon>Dikarya</taxon>
        <taxon>Ascomycota</taxon>
        <taxon>Saccharomycotina</taxon>
        <taxon>Saccharomycetes</taxon>
        <taxon>Phaffomycetales</taxon>
        <taxon>Wickerhamomycetaceae</taxon>
        <taxon>Wickerhamomyces</taxon>
    </lineage>
</organism>
<protein>
    <submittedName>
        <fullName evidence="1">Uncharacterized protein</fullName>
    </submittedName>
</protein>
<comment type="caution">
    <text evidence="1">The sequence shown here is derived from an EMBL/GenBank/DDBJ whole genome shotgun (WGS) entry which is preliminary data.</text>
</comment>
<gene>
    <name evidence="1" type="ORF">WICMUC_000131</name>
</gene>
<evidence type="ECO:0000313" key="1">
    <source>
        <dbReference type="EMBL" id="KAH3680780.1"/>
    </source>
</evidence>
<evidence type="ECO:0000313" key="2">
    <source>
        <dbReference type="Proteomes" id="UP000769528"/>
    </source>
</evidence>
<name>A0A9P8TJC0_9ASCO</name>
<keyword evidence="2" id="KW-1185">Reference proteome</keyword>
<dbReference type="OrthoDB" id="10427225at2759"/>
<accession>A0A9P8TJC0</accession>
<reference evidence="1" key="2">
    <citation type="submission" date="2021-01" db="EMBL/GenBank/DDBJ databases">
        <authorList>
            <person name="Schikora-Tamarit M.A."/>
        </authorList>
    </citation>
    <scope>NUCLEOTIDE SEQUENCE</scope>
    <source>
        <strain evidence="1">CBS6341</strain>
    </source>
</reference>
<proteinExistence type="predicted"/>
<dbReference type="Proteomes" id="UP000769528">
    <property type="component" value="Unassembled WGS sequence"/>
</dbReference>
<dbReference type="EMBL" id="JAEUBF010000039">
    <property type="protein sequence ID" value="KAH3680780.1"/>
    <property type="molecule type" value="Genomic_DNA"/>
</dbReference>